<dbReference type="EMBL" id="GGEC01061788">
    <property type="protein sequence ID" value="MBX42272.1"/>
    <property type="molecule type" value="Transcribed_RNA"/>
</dbReference>
<feature type="compositionally biased region" description="Low complexity" evidence="1">
    <location>
        <begin position="14"/>
        <end position="25"/>
    </location>
</feature>
<proteinExistence type="predicted"/>
<organism evidence="2">
    <name type="scientific">Rhizophora mucronata</name>
    <name type="common">Asiatic mangrove</name>
    <dbReference type="NCBI Taxonomy" id="61149"/>
    <lineage>
        <taxon>Eukaryota</taxon>
        <taxon>Viridiplantae</taxon>
        <taxon>Streptophyta</taxon>
        <taxon>Embryophyta</taxon>
        <taxon>Tracheophyta</taxon>
        <taxon>Spermatophyta</taxon>
        <taxon>Magnoliopsida</taxon>
        <taxon>eudicotyledons</taxon>
        <taxon>Gunneridae</taxon>
        <taxon>Pentapetalae</taxon>
        <taxon>rosids</taxon>
        <taxon>fabids</taxon>
        <taxon>Malpighiales</taxon>
        <taxon>Rhizophoraceae</taxon>
        <taxon>Rhizophora</taxon>
    </lineage>
</organism>
<protein>
    <submittedName>
        <fullName evidence="2">Uncharacterized protein</fullName>
    </submittedName>
</protein>
<reference evidence="2" key="1">
    <citation type="submission" date="2018-02" db="EMBL/GenBank/DDBJ databases">
        <title>Rhizophora mucronata_Transcriptome.</title>
        <authorList>
            <person name="Meera S.P."/>
            <person name="Sreeshan A."/>
            <person name="Augustine A."/>
        </authorList>
    </citation>
    <scope>NUCLEOTIDE SEQUENCE</scope>
    <source>
        <tissue evidence="2">Leaf</tissue>
    </source>
</reference>
<feature type="region of interest" description="Disordered" evidence="1">
    <location>
        <begin position="1"/>
        <end position="27"/>
    </location>
</feature>
<sequence length="117" mass="12716">MRSVGGLKDRGLQSEFPSPSEFISSNGLDDRAIEKVSNANPVENFQCQMQPSDCMQFMSPDNRTQGHSQEASCSTLPAGFTALLSDCCTAIGQEVPNRPVAFDLKSQVVVFSFSLCF</sequence>
<evidence type="ECO:0000313" key="2">
    <source>
        <dbReference type="EMBL" id="MBX42272.1"/>
    </source>
</evidence>
<name>A0A2P2NIF4_RHIMU</name>
<dbReference type="AlphaFoldDB" id="A0A2P2NIF4"/>
<accession>A0A2P2NIF4</accession>
<evidence type="ECO:0000256" key="1">
    <source>
        <dbReference type="SAM" id="MobiDB-lite"/>
    </source>
</evidence>